<dbReference type="InterPro" id="IPR051685">
    <property type="entry name" value="Ycf3/AcsC/BcsC/TPR_MFPF"/>
</dbReference>
<feature type="repeat" description="TPR" evidence="3">
    <location>
        <begin position="377"/>
        <end position="410"/>
    </location>
</feature>
<evidence type="ECO:0000256" key="2">
    <source>
        <dbReference type="ARBA" id="ARBA00022803"/>
    </source>
</evidence>
<dbReference type="Pfam" id="PF07707">
    <property type="entry name" value="BACK"/>
    <property type="match status" value="1"/>
</dbReference>
<dbReference type="PANTHER" id="PTHR44943:SF8">
    <property type="entry name" value="TPR REPEAT-CONTAINING PROTEIN MJ0263"/>
    <property type="match status" value="1"/>
</dbReference>
<dbReference type="InterPro" id="IPR013105">
    <property type="entry name" value="TPR_2"/>
</dbReference>
<dbReference type="InterPro" id="IPR000210">
    <property type="entry name" value="BTB/POZ_dom"/>
</dbReference>
<protein>
    <recommendedName>
        <fullName evidence="4">BTB domain-containing protein</fullName>
    </recommendedName>
</protein>
<dbReference type="PROSITE" id="PS50097">
    <property type="entry name" value="BTB"/>
    <property type="match status" value="1"/>
</dbReference>
<dbReference type="InterPro" id="IPR011990">
    <property type="entry name" value="TPR-like_helical_dom_sf"/>
</dbReference>
<feature type="repeat" description="TPR" evidence="3">
    <location>
        <begin position="411"/>
        <end position="444"/>
    </location>
</feature>
<dbReference type="OrthoDB" id="2116580at2759"/>
<feature type="repeat" description="TPR" evidence="3">
    <location>
        <begin position="479"/>
        <end position="512"/>
    </location>
</feature>
<dbReference type="Pfam" id="PF00515">
    <property type="entry name" value="TPR_1"/>
    <property type="match status" value="1"/>
</dbReference>
<keyword evidence="2 3" id="KW-0802">TPR repeat</keyword>
<dbReference type="InterPro" id="IPR019734">
    <property type="entry name" value="TPR_rpt"/>
</dbReference>
<evidence type="ECO:0000259" key="4">
    <source>
        <dbReference type="PROSITE" id="PS50097"/>
    </source>
</evidence>
<dbReference type="Pfam" id="PF07719">
    <property type="entry name" value="TPR_2"/>
    <property type="match status" value="1"/>
</dbReference>
<dbReference type="Gene3D" id="1.25.40.10">
    <property type="entry name" value="Tetratricopeptide repeat domain"/>
    <property type="match status" value="2"/>
</dbReference>
<feature type="domain" description="BTB" evidence="4">
    <location>
        <begin position="23"/>
        <end position="95"/>
    </location>
</feature>
<sequence length="530" mass="61179">MVTKFFEQLSNNLNELLKNSDGYNVIIEVGQAPNNKTFKAHSIILNSRCSYFKDKLDAVIYNDKNVKTIKQSNVSVKVFDIIIKYIYNGIISLEKVDAPIVFELLIASNEFGLEELVNHVQRFLLENHAFWLCLNFSRVYQASLKSNLQQFCKNIIARYPGTVFDSNEFLNISEDILVFILLLDNLQMDEGKIWDNMIKWGIAQNPSLPSNLDQWTDDHFIILKKSLQNCLPLIRYFQMSGEDVFDKVRPYQKILDPTIWADVMLKFMVPNKAITTSQILPPRNLNTTLPSRDGFYVPDDESEIKLNFASELGKNGESHRAINGSKESLTDLNKSLGIEPNNTFMLKNRGYNCLKMNRYEESLVYLTESLKIDPNDTFSLRYRGRTYYLMNRYDESLADLTKSLEINPDDTFALKQRGATYLMMDRYEESLKDLTKSLKIQPNDALALEVRGETYRMMARYKESLADLNKSLEINPNDVFALGNRGVTYRMMGRFKESLVDFNKCLKVSPDDKFAAEQLGITIRCLENLI</sequence>
<accession>A0A397UP25</accession>
<dbReference type="SMART" id="SM00225">
    <property type="entry name" value="BTB"/>
    <property type="match status" value="1"/>
</dbReference>
<name>A0A397UP25_9GLOM</name>
<dbReference type="PANTHER" id="PTHR44943">
    <property type="entry name" value="CELLULOSE SYNTHASE OPERON PROTEIN C"/>
    <property type="match status" value="1"/>
</dbReference>
<dbReference type="PROSITE" id="PS50005">
    <property type="entry name" value="TPR"/>
    <property type="match status" value="5"/>
</dbReference>
<dbReference type="Proteomes" id="UP000266673">
    <property type="component" value="Unassembled WGS sequence"/>
</dbReference>
<dbReference type="Gene3D" id="3.30.710.10">
    <property type="entry name" value="Potassium Channel Kv1.1, Chain A"/>
    <property type="match status" value="1"/>
</dbReference>
<comment type="caution">
    <text evidence="5">The sequence shown here is derived from an EMBL/GenBank/DDBJ whole genome shotgun (WGS) entry which is preliminary data.</text>
</comment>
<dbReference type="InterPro" id="IPR011333">
    <property type="entry name" value="SKP1/BTB/POZ_sf"/>
</dbReference>
<evidence type="ECO:0000313" key="5">
    <source>
        <dbReference type="EMBL" id="RIB11995.1"/>
    </source>
</evidence>
<reference evidence="5 6" key="1">
    <citation type="submission" date="2018-06" db="EMBL/GenBank/DDBJ databases">
        <title>Comparative genomics reveals the genomic features of Rhizophagus irregularis, R. cerebriforme, R. diaphanum and Gigaspora rosea, and their symbiotic lifestyle signature.</title>
        <authorList>
            <person name="Morin E."/>
            <person name="San Clemente H."/>
            <person name="Chen E.C.H."/>
            <person name="De La Providencia I."/>
            <person name="Hainaut M."/>
            <person name="Kuo A."/>
            <person name="Kohler A."/>
            <person name="Murat C."/>
            <person name="Tang N."/>
            <person name="Roy S."/>
            <person name="Loubradou J."/>
            <person name="Henrissat B."/>
            <person name="Grigoriev I.V."/>
            <person name="Corradi N."/>
            <person name="Roux C."/>
            <person name="Martin F.M."/>
        </authorList>
    </citation>
    <scope>NUCLEOTIDE SEQUENCE [LARGE SCALE GENOMIC DNA]</scope>
    <source>
        <strain evidence="5 6">DAOM 194757</strain>
    </source>
</reference>
<keyword evidence="1" id="KW-0677">Repeat</keyword>
<proteinExistence type="predicted"/>
<evidence type="ECO:0000256" key="1">
    <source>
        <dbReference type="ARBA" id="ARBA00022737"/>
    </source>
</evidence>
<dbReference type="EMBL" id="QKWP01001075">
    <property type="protein sequence ID" value="RIB11995.1"/>
    <property type="molecule type" value="Genomic_DNA"/>
</dbReference>
<dbReference type="SMART" id="SM00028">
    <property type="entry name" value="TPR"/>
    <property type="match status" value="6"/>
</dbReference>
<evidence type="ECO:0000313" key="6">
    <source>
        <dbReference type="Proteomes" id="UP000266673"/>
    </source>
</evidence>
<organism evidence="5 6">
    <name type="scientific">Gigaspora rosea</name>
    <dbReference type="NCBI Taxonomy" id="44941"/>
    <lineage>
        <taxon>Eukaryota</taxon>
        <taxon>Fungi</taxon>
        <taxon>Fungi incertae sedis</taxon>
        <taxon>Mucoromycota</taxon>
        <taxon>Glomeromycotina</taxon>
        <taxon>Glomeromycetes</taxon>
        <taxon>Diversisporales</taxon>
        <taxon>Gigasporaceae</taxon>
        <taxon>Gigaspora</taxon>
    </lineage>
</organism>
<dbReference type="InterPro" id="IPR011705">
    <property type="entry name" value="BACK"/>
</dbReference>
<gene>
    <name evidence="5" type="ORF">C2G38_2042211</name>
</gene>
<keyword evidence="6" id="KW-1185">Reference proteome</keyword>
<dbReference type="SUPFAM" id="SSF54695">
    <property type="entry name" value="POZ domain"/>
    <property type="match status" value="1"/>
</dbReference>
<evidence type="ECO:0000256" key="3">
    <source>
        <dbReference type="PROSITE-ProRule" id="PRU00339"/>
    </source>
</evidence>
<feature type="repeat" description="TPR" evidence="3">
    <location>
        <begin position="445"/>
        <end position="478"/>
    </location>
</feature>
<feature type="repeat" description="TPR" evidence="3">
    <location>
        <begin position="343"/>
        <end position="376"/>
    </location>
</feature>
<dbReference type="Pfam" id="PF13181">
    <property type="entry name" value="TPR_8"/>
    <property type="match status" value="2"/>
</dbReference>
<dbReference type="Pfam" id="PF00651">
    <property type="entry name" value="BTB"/>
    <property type="match status" value="1"/>
</dbReference>
<dbReference type="AlphaFoldDB" id="A0A397UP25"/>
<dbReference type="SUPFAM" id="SSF48439">
    <property type="entry name" value="Protein prenylyltransferase"/>
    <property type="match status" value="1"/>
</dbReference>